<organism evidence="2 3">
    <name type="scientific">Dichomitus squalens</name>
    <dbReference type="NCBI Taxonomy" id="114155"/>
    <lineage>
        <taxon>Eukaryota</taxon>
        <taxon>Fungi</taxon>
        <taxon>Dikarya</taxon>
        <taxon>Basidiomycota</taxon>
        <taxon>Agaricomycotina</taxon>
        <taxon>Agaricomycetes</taxon>
        <taxon>Polyporales</taxon>
        <taxon>Polyporaceae</taxon>
        <taxon>Dichomitus</taxon>
    </lineage>
</organism>
<dbReference type="EMBL" id="ML145118">
    <property type="protein sequence ID" value="TBU59033.1"/>
    <property type="molecule type" value="Genomic_DNA"/>
</dbReference>
<name>A0A4Q9PWJ7_9APHY</name>
<reference evidence="2 3" key="1">
    <citation type="submission" date="2019-01" db="EMBL/GenBank/DDBJ databases">
        <title>Draft genome sequences of three monokaryotic isolates of the white-rot basidiomycete fungus Dichomitus squalens.</title>
        <authorList>
            <consortium name="DOE Joint Genome Institute"/>
            <person name="Lopez S.C."/>
            <person name="Andreopoulos B."/>
            <person name="Pangilinan J."/>
            <person name="Lipzen A."/>
            <person name="Riley R."/>
            <person name="Ahrendt S."/>
            <person name="Ng V."/>
            <person name="Barry K."/>
            <person name="Daum C."/>
            <person name="Grigoriev I.V."/>
            <person name="Hilden K.S."/>
            <person name="Makela M.R."/>
            <person name="de Vries R.P."/>
        </authorList>
    </citation>
    <scope>NUCLEOTIDE SEQUENCE [LARGE SCALE GENOMIC DNA]</scope>
    <source>
        <strain evidence="2 3">CBS 464.89</strain>
    </source>
</reference>
<evidence type="ECO:0000256" key="1">
    <source>
        <dbReference type="SAM" id="MobiDB-lite"/>
    </source>
</evidence>
<proteinExistence type="predicted"/>
<sequence>MRRRNVLFLDETTSVLVSSLSTSAASWVNPLAPEDRVMNWRTSKTSGHPGRTLVGIEGMGEAGRRARLRLGSTVFQCYPTPAPNSQAMSHRGSRSDLHRHRGRSTAARGLRLPLTSATVTAHSTHELRGHRRSFRHTPDAPQGHRGRSTLGWRTLSCGCRTPASSRTSTKPKVPKTGTED</sequence>
<dbReference type="Proteomes" id="UP000292082">
    <property type="component" value="Unassembled WGS sequence"/>
</dbReference>
<protein>
    <submittedName>
        <fullName evidence="2">Uncharacterized protein</fullName>
    </submittedName>
</protein>
<gene>
    <name evidence="2" type="ORF">BD310DRAFT_436761</name>
</gene>
<keyword evidence="3" id="KW-1185">Reference proteome</keyword>
<feature type="region of interest" description="Disordered" evidence="1">
    <location>
        <begin position="81"/>
        <end position="108"/>
    </location>
</feature>
<evidence type="ECO:0000313" key="3">
    <source>
        <dbReference type="Proteomes" id="UP000292082"/>
    </source>
</evidence>
<feature type="region of interest" description="Disordered" evidence="1">
    <location>
        <begin position="120"/>
        <end position="180"/>
    </location>
</feature>
<evidence type="ECO:0000313" key="2">
    <source>
        <dbReference type="EMBL" id="TBU59033.1"/>
    </source>
</evidence>
<dbReference type="AlphaFoldDB" id="A0A4Q9PWJ7"/>
<accession>A0A4Q9PWJ7</accession>